<name>A0A4Q2UAQ0_9HYPH</name>
<dbReference type="AlphaFoldDB" id="A0A4Q2UAQ0"/>
<dbReference type="OrthoDB" id="9811006at2"/>
<reference evidence="3 4" key="2">
    <citation type="submission" date="2019-02" db="EMBL/GenBank/DDBJ databases">
        <title>'Lichenibacterium ramalinii' gen. nov. sp. nov., 'Lichenibacterium minor' gen. nov. sp. nov.</title>
        <authorList>
            <person name="Pankratov T."/>
        </authorList>
    </citation>
    <scope>NUCLEOTIDE SEQUENCE [LARGE SCALE GENOMIC DNA]</scope>
    <source>
        <strain evidence="3 4">RmlP026</strain>
    </source>
</reference>
<organism evidence="3 4">
    <name type="scientific">Lichenibacterium minor</name>
    <dbReference type="NCBI Taxonomy" id="2316528"/>
    <lineage>
        <taxon>Bacteria</taxon>
        <taxon>Pseudomonadati</taxon>
        <taxon>Pseudomonadota</taxon>
        <taxon>Alphaproteobacteria</taxon>
        <taxon>Hyphomicrobiales</taxon>
        <taxon>Lichenihabitantaceae</taxon>
        <taxon>Lichenibacterium</taxon>
    </lineage>
</organism>
<sequence length="200" mass="21325">MKTTLALAALLATAAAPAFAQAVTDPAKAEAGSYAIEPEHTRVRFDVTHFGFTKYDGEFRKVSGTLVLDPAHPDASKVDITIATDSVAVPNAKLKEELEGAQWLDAAKFPQITFKSTKVAKTGADTADVTGDFTLHGVTKPLVLHVKFNAAGTNPVNKHYTSGFEARGQIMRTEFGVKTYAPMISDAVAIDIDAAFEKAK</sequence>
<dbReference type="RefSeq" id="WP_129225696.1">
    <property type="nucleotide sequence ID" value="NZ_QYBB01000008.1"/>
</dbReference>
<evidence type="ECO:0000259" key="2">
    <source>
        <dbReference type="SMART" id="SM00867"/>
    </source>
</evidence>
<dbReference type="InterPro" id="IPR007372">
    <property type="entry name" value="Lipid/polyisoprenoid-bd_YceI"/>
</dbReference>
<dbReference type="PANTHER" id="PTHR34406">
    <property type="entry name" value="PROTEIN YCEI"/>
    <property type="match status" value="1"/>
</dbReference>
<dbReference type="Pfam" id="PF04264">
    <property type="entry name" value="YceI"/>
    <property type="match status" value="1"/>
</dbReference>
<evidence type="ECO:0000313" key="3">
    <source>
        <dbReference type="EMBL" id="RYC32197.1"/>
    </source>
</evidence>
<comment type="caution">
    <text evidence="3">The sequence shown here is derived from an EMBL/GenBank/DDBJ whole genome shotgun (WGS) entry which is preliminary data.</text>
</comment>
<dbReference type="PANTHER" id="PTHR34406:SF1">
    <property type="entry name" value="PROTEIN YCEI"/>
    <property type="match status" value="1"/>
</dbReference>
<evidence type="ECO:0000256" key="1">
    <source>
        <dbReference type="SAM" id="SignalP"/>
    </source>
</evidence>
<proteinExistence type="predicted"/>
<keyword evidence="1" id="KW-0732">Signal</keyword>
<gene>
    <name evidence="3" type="ORF">D3273_09160</name>
</gene>
<dbReference type="SUPFAM" id="SSF101874">
    <property type="entry name" value="YceI-like"/>
    <property type="match status" value="1"/>
</dbReference>
<feature type="domain" description="Lipid/polyisoprenoid-binding YceI-like" evidence="2">
    <location>
        <begin position="33"/>
        <end position="197"/>
    </location>
</feature>
<keyword evidence="4" id="KW-1185">Reference proteome</keyword>
<dbReference type="Proteomes" id="UP000290759">
    <property type="component" value="Unassembled WGS sequence"/>
</dbReference>
<reference evidence="3 4" key="1">
    <citation type="submission" date="2018-12" db="EMBL/GenBank/DDBJ databases">
        <authorList>
            <person name="Grouzdev D.S."/>
            <person name="Krutkina M.S."/>
        </authorList>
    </citation>
    <scope>NUCLEOTIDE SEQUENCE [LARGE SCALE GENOMIC DNA]</scope>
    <source>
        <strain evidence="3 4">RmlP026</strain>
    </source>
</reference>
<feature type="chain" id="PRO_5020331246" evidence="1">
    <location>
        <begin position="21"/>
        <end position="200"/>
    </location>
</feature>
<accession>A0A4Q2UAQ0</accession>
<dbReference type="Gene3D" id="2.40.128.110">
    <property type="entry name" value="Lipid/polyisoprenoid-binding, YceI-like"/>
    <property type="match status" value="1"/>
</dbReference>
<dbReference type="SMART" id="SM00867">
    <property type="entry name" value="YceI"/>
    <property type="match status" value="1"/>
</dbReference>
<feature type="signal peptide" evidence="1">
    <location>
        <begin position="1"/>
        <end position="20"/>
    </location>
</feature>
<protein>
    <submittedName>
        <fullName evidence="3">Polyisoprenoid-binding protein</fullName>
    </submittedName>
</protein>
<evidence type="ECO:0000313" key="4">
    <source>
        <dbReference type="Proteomes" id="UP000290759"/>
    </source>
</evidence>
<dbReference type="EMBL" id="QYBB01000008">
    <property type="protein sequence ID" value="RYC32197.1"/>
    <property type="molecule type" value="Genomic_DNA"/>
</dbReference>
<dbReference type="InterPro" id="IPR036761">
    <property type="entry name" value="TTHA0802/YceI-like_sf"/>
</dbReference>